<reference evidence="1" key="1">
    <citation type="journal article" date="2021" name="Environ. Microbiol.">
        <title>Gene family expansions and transcriptome signatures uncover fungal adaptations to wood decay.</title>
        <authorList>
            <person name="Hage H."/>
            <person name="Miyauchi S."/>
            <person name="Viragh M."/>
            <person name="Drula E."/>
            <person name="Min B."/>
            <person name="Chaduli D."/>
            <person name="Navarro D."/>
            <person name="Favel A."/>
            <person name="Norest M."/>
            <person name="Lesage-Meessen L."/>
            <person name="Balint B."/>
            <person name="Merenyi Z."/>
            <person name="de Eugenio L."/>
            <person name="Morin E."/>
            <person name="Martinez A.T."/>
            <person name="Baldrian P."/>
            <person name="Stursova M."/>
            <person name="Martinez M.J."/>
            <person name="Novotny C."/>
            <person name="Magnuson J.K."/>
            <person name="Spatafora J.W."/>
            <person name="Maurice S."/>
            <person name="Pangilinan J."/>
            <person name="Andreopoulos W."/>
            <person name="LaButti K."/>
            <person name="Hundley H."/>
            <person name="Na H."/>
            <person name="Kuo A."/>
            <person name="Barry K."/>
            <person name="Lipzen A."/>
            <person name="Henrissat B."/>
            <person name="Riley R."/>
            <person name="Ahrendt S."/>
            <person name="Nagy L.G."/>
            <person name="Grigoriev I.V."/>
            <person name="Martin F."/>
            <person name="Rosso M.N."/>
        </authorList>
    </citation>
    <scope>NUCLEOTIDE SEQUENCE</scope>
    <source>
        <strain evidence="1">CBS 384.51</strain>
    </source>
</reference>
<name>A0ACB8UJU0_9APHY</name>
<gene>
    <name evidence="1" type="ORF">BDY19DRAFT_988233</name>
</gene>
<sequence>MKYSYAFTAPINPPSATPKLTRAQVWEGLVHKARDPIKYVPGMATCEVLEENADGLTRQISLKPGSGPPGKVTEKVVFKKEVRADFEMVDLGNTISNIISDGEGESDLYLTFTFNLNFPDIQEGTQEATERAERMQGTAETAVGMTINQIRSTVKEQAGKV</sequence>
<evidence type="ECO:0000313" key="2">
    <source>
        <dbReference type="Proteomes" id="UP001055072"/>
    </source>
</evidence>
<protein>
    <submittedName>
        <fullName evidence="1">Uncharacterized protein</fullName>
    </submittedName>
</protein>
<proteinExistence type="predicted"/>
<evidence type="ECO:0000313" key="1">
    <source>
        <dbReference type="EMBL" id="KAI0094382.1"/>
    </source>
</evidence>
<accession>A0ACB8UJU0</accession>
<dbReference type="EMBL" id="MU274900">
    <property type="protein sequence ID" value="KAI0094382.1"/>
    <property type="molecule type" value="Genomic_DNA"/>
</dbReference>
<organism evidence="1 2">
    <name type="scientific">Irpex rosettiformis</name>
    <dbReference type="NCBI Taxonomy" id="378272"/>
    <lineage>
        <taxon>Eukaryota</taxon>
        <taxon>Fungi</taxon>
        <taxon>Dikarya</taxon>
        <taxon>Basidiomycota</taxon>
        <taxon>Agaricomycotina</taxon>
        <taxon>Agaricomycetes</taxon>
        <taxon>Polyporales</taxon>
        <taxon>Irpicaceae</taxon>
        <taxon>Irpex</taxon>
    </lineage>
</organism>
<keyword evidence="2" id="KW-1185">Reference proteome</keyword>
<dbReference type="Proteomes" id="UP001055072">
    <property type="component" value="Unassembled WGS sequence"/>
</dbReference>
<comment type="caution">
    <text evidence="1">The sequence shown here is derived from an EMBL/GenBank/DDBJ whole genome shotgun (WGS) entry which is preliminary data.</text>
</comment>